<dbReference type="Proteomes" id="UP000742460">
    <property type="component" value="Unassembled WGS sequence"/>
</dbReference>
<proteinExistence type="predicted"/>
<dbReference type="EMBL" id="DYUE01000287">
    <property type="protein sequence ID" value="HJG92478.1"/>
    <property type="molecule type" value="Genomic_DNA"/>
</dbReference>
<feature type="region of interest" description="Disordered" evidence="1">
    <location>
        <begin position="93"/>
        <end position="121"/>
    </location>
</feature>
<feature type="compositionally biased region" description="Low complexity" evidence="1">
    <location>
        <begin position="223"/>
        <end position="236"/>
    </location>
</feature>
<feature type="region of interest" description="Disordered" evidence="1">
    <location>
        <begin position="256"/>
        <end position="296"/>
    </location>
</feature>
<feature type="region of interest" description="Disordered" evidence="1">
    <location>
        <begin position="204"/>
        <end position="236"/>
    </location>
</feature>
<sequence length="487" mass="51398">MEQMDEEHFRRGPHPLGRSAAPSPRPEGETAGQQVLSSEDREEILLGAHANPRVAVRGRSLEGRCAVRDELQLLAALEVAGIGAAPAVLETEDGEYTRESAPPLTRRTGRRAAEDGSPPTAERLALSRAREDLDALLDELHQRGWVLGAQAGQGLGVRADGSVVVTDLQGLRREEGLAPRAEDRRWVDTVLQDQQRTLRRRIDTSAPPWVPSAPVGAGSGMKTAMSQEMASAAASAEPSSARTAAVATVTTPASAAADDADPAAGGAMAQALPVPRRQLRRRRVEPAPRAAPSRTRPLRTVLTDALQQPAVRRIAVLCAVTVLLLGGATALGVRWAAQPPAHTPEQQAVQAPAAPEIEDPWQLVADLAGSRHAFVTGVSEVPVAAAGSSALEQDQQTRLAYTGHLVSGGGPVIHEVELLEGPTAQGTARLRAVTSIAEHEIEDPEGQVRTVPATKPAEVRLDLSWDGQHWLIDSAQTPPDAGVPGPD</sequence>
<dbReference type="AlphaFoldDB" id="A0A921MXR5"/>
<feature type="compositionally biased region" description="Low complexity" evidence="1">
    <location>
        <begin position="287"/>
        <end position="296"/>
    </location>
</feature>
<name>A0A921MXR5_9MICO</name>
<reference evidence="2" key="1">
    <citation type="journal article" date="2021" name="PeerJ">
        <title>Extensive microbial diversity within the chicken gut microbiome revealed by metagenomics and culture.</title>
        <authorList>
            <person name="Gilroy R."/>
            <person name="Ravi A."/>
            <person name="Getino M."/>
            <person name="Pursley I."/>
            <person name="Horton D.L."/>
            <person name="Alikhan N.F."/>
            <person name="Baker D."/>
            <person name="Gharbi K."/>
            <person name="Hall N."/>
            <person name="Watson M."/>
            <person name="Adriaenssens E.M."/>
            <person name="Foster-Nyarko E."/>
            <person name="Jarju S."/>
            <person name="Secka A."/>
            <person name="Antonio M."/>
            <person name="Oren A."/>
            <person name="Chaudhuri R.R."/>
            <person name="La Ragione R."/>
            <person name="Hildebrand F."/>
            <person name="Pallen M.J."/>
        </authorList>
    </citation>
    <scope>NUCLEOTIDE SEQUENCE</scope>
    <source>
        <strain evidence="2">ChiGjej5B5-22894</strain>
    </source>
</reference>
<feature type="compositionally biased region" description="Low complexity" evidence="1">
    <location>
        <begin position="256"/>
        <end position="276"/>
    </location>
</feature>
<gene>
    <name evidence="2" type="ORF">K8V81_12230</name>
</gene>
<accession>A0A921MXR5</accession>
<evidence type="ECO:0000313" key="2">
    <source>
        <dbReference type="EMBL" id="HJG92478.1"/>
    </source>
</evidence>
<organism evidence="2 3">
    <name type="scientific">Brachybacterium massiliense</name>
    <dbReference type="NCBI Taxonomy" id="1755098"/>
    <lineage>
        <taxon>Bacteria</taxon>
        <taxon>Bacillati</taxon>
        <taxon>Actinomycetota</taxon>
        <taxon>Actinomycetes</taxon>
        <taxon>Micrococcales</taxon>
        <taxon>Dermabacteraceae</taxon>
        <taxon>Brachybacterium</taxon>
    </lineage>
</organism>
<comment type="caution">
    <text evidence="2">The sequence shown here is derived from an EMBL/GenBank/DDBJ whole genome shotgun (WGS) entry which is preliminary data.</text>
</comment>
<protein>
    <submittedName>
        <fullName evidence="2">Uncharacterized protein</fullName>
    </submittedName>
</protein>
<feature type="compositionally biased region" description="Basic and acidic residues" evidence="1">
    <location>
        <begin position="1"/>
        <end position="10"/>
    </location>
</feature>
<evidence type="ECO:0000256" key="1">
    <source>
        <dbReference type="SAM" id="MobiDB-lite"/>
    </source>
</evidence>
<feature type="region of interest" description="Disordered" evidence="1">
    <location>
        <begin position="1"/>
        <end position="50"/>
    </location>
</feature>
<reference evidence="2" key="2">
    <citation type="submission" date="2021-09" db="EMBL/GenBank/DDBJ databases">
        <authorList>
            <person name="Gilroy R."/>
        </authorList>
    </citation>
    <scope>NUCLEOTIDE SEQUENCE</scope>
    <source>
        <strain evidence="2">ChiGjej5B5-22894</strain>
    </source>
</reference>
<evidence type="ECO:0000313" key="3">
    <source>
        <dbReference type="Proteomes" id="UP000742460"/>
    </source>
</evidence>